<evidence type="ECO:0000313" key="2">
    <source>
        <dbReference type="EMBL" id="BBB15144.1"/>
    </source>
</evidence>
<dbReference type="EMBL" id="AP018005">
    <property type="protein sequence ID" value="BBB15144.1"/>
    <property type="molecule type" value="Genomic_DNA"/>
</dbReference>
<feature type="region of interest" description="Disordered" evidence="1">
    <location>
        <begin position="1"/>
        <end position="85"/>
    </location>
</feature>
<evidence type="ECO:0000313" key="3">
    <source>
        <dbReference type="Proteomes" id="UP000282483"/>
    </source>
</evidence>
<reference evidence="2 3" key="1">
    <citation type="submission" date="2017-03" db="EMBL/GenBank/DDBJ databases">
        <title>The genome sequence of Candidatus Rickettsiella viridis.</title>
        <authorList>
            <person name="Nikoh N."/>
            <person name="Tsuchida T."/>
            <person name="Yamaguchi K."/>
            <person name="Maeda T."/>
            <person name="Shigenobu S."/>
            <person name="Fukatsu T."/>
        </authorList>
    </citation>
    <scope>NUCLEOTIDE SEQUENCE [LARGE SCALE GENOMIC DNA]</scope>
    <source>
        <strain evidence="2 3">Ap-RA04</strain>
    </source>
</reference>
<dbReference type="Proteomes" id="UP000282483">
    <property type="component" value="Chromosome"/>
</dbReference>
<organism evidence="2 3">
    <name type="scientific">Candidatus Rickettsiella viridis</name>
    <dbReference type="NCBI Taxonomy" id="676208"/>
    <lineage>
        <taxon>Bacteria</taxon>
        <taxon>Pseudomonadati</taxon>
        <taxon>Pseudomonadota</taxon>
        <taxon>Gammaproteobacteria</taxon>
        <taxon>Legionellales</taxon>
        <taxon>Coxiellaceae</taxon>
        <taxon>Rickettsiella</taxon>
    </lineage>
</organism>
<evidence type="ECO:0000256" key="1">
    <source>
        <dbReference type="SAM" id="MobiDB-lite"/>
    </source>
</evidence>
<feature type="compositionally biased region" description="Low complexity" evidence="1">
    <location>
        <begin position="51"/>
        <end position="85"/>
    </location>
</feature>
<protein>
    <submittedName>
        <fullName evidence="2">Uncharacterized protein</fullName>
    </submittedName>
</protein>
<sequence length="107" mass="10390">MLLTVALAGCGHQSSDKQGDQMDTALPIQDQITNPAPVNGTVPVNPTTAEPTQTPPSATTDTTQPAAGVTTPATPVMPATPATDKDAAAAAAKSAADAAAAAAKAAQ</sequence>
<name>A0A2Z5UUJ6_9COXI</name>
<accession>A0A2Z5UUJ6</accession>
<keyword evidence="3" id="KW-1185">Reference proteome</keyword>
<dbReference type="AlphaFoldDB" id="A0A2Z5UUJ6"/>
<feature type="compositionally biased region" description="Polar residues" evidence="1">
    <location>
        <begin position="30"/>
        <end position="50"/>
    </location>
</feature>
<dbReference type="KEGG" id="rvi:RVIR1_06460"/>
<gene>
    <name evidence="2" type="ORF">RVIR1_06460</name>
</gene>
<proteinExistence type="predicted"/>